<dbReference type="PROSITE" id="PS00489">
    <property type="entry name" value="RNA_POL_PHAGE_2"/>
    <property type="match status" value="1"/>
</dbReference>
<dbReference type="PROSITE" id="PS00900">
    <property type="entry name" value="RNA_POL_PHAGE_1"/>
    <property type="match status" value="1"/>
</dbReference>
<feature type="region of interest" description="Disordered" evidence="11">
    <location>
        <begin position="1247"/>
        <end position="1305"/>
    </location>
</feature>
<evidence type="ECO:0000256" key="4">
    <source>
        <dbReference type="ARBA" id="ARBA00022679"/>
    </source>
</evidence>
<dbReference type="PANTHER" id="PTHR10102:SF0">
    <property type="entry name" value="DNA-DIRECTED RNA POLYMERASE, MITOCHONDRIAL"/>
    <property type="match status" value="1"/>
</dbReference>
<keyword evidence="4 10" id="KW-0808">Transferase</keyword>
<proteinExistence type="inferred from homology"/>
<evidence type="ECO:0000256" key="9">
    <source>
        <dbReference type="ARBA" id="ARBA00048552"/>
    </source>
</evidence>
<evidence type="ECO:0000259" key="12">
    <source>
        <dbReference type="SMART" id="SM01311"/>
    </source>
</evidence>
<comment type="subcellular location">
    <subcellularLocation>
        <location evidence="1">Mitochondrion</location>
    </subcellularLocation>
</comment>
<dbReference type="GO" id="GO:0034245">
    <property type="term" value="C:mitochondrial DNA-directed RNA polymerase complex"/>
    <property type="evidence" value="ECO:0007669"/>
    <property type="project" value="TreeGrafter"/>
</dbReference>
<dbReference type="OrthoDB" id="276422at2759"/>
<accession>A0A0J0XYD0</accession>
<evidence type="ECO:0000256" key="7">
    <source>
        <dbReference type="ARBA" id="ARBA00023128"/>
    </source>
</evidence>
<evidence type="ECO:0000256" key="6">
    <source>
        <dbReference type="ARBA" id="ARBA00022946"/>
    </source>
</evidence>
<dbReference type="GeneID" id="28982493"/>
<evidence type="ECO:0000256" key="3">
    <source>
        <dbReference type="ARBA" id="ARBA00022478"/>
    </source>
</evidence>
<evidence type="ECO:0000256" key="5">
    <source>
        <dbReference type="ARBA" id="ARBA00022695"/>
    </source>
</evidence>
<dbReference type="EC" id="2.7.7.6" evidence="10"/>
<organism evidence="13 14">
    <name type="scientific">Cutaneotrichosporon oleaginosum</name>
    <dbReference type="NCBI Taxonomy" id="879819"/>
    <lineage>
        <taxon>Eukaryota</taxon>
        <taxon>Fungi</taxon>
        <taxon>Dikarya</taxon>
        <taxon>Basidiomycota</taxon>
        <taxon>Agaricomycotina</taxon>
        <taxon>Tremellomycetes</taxon>
        <taxon>Trichosporonales</taxon>
        <taxon>Trichosporonaceae</taxon>
        <taxon>Cutaneotrichosporon</taxon>
    </lineage>
</organism>
<dbReference type="RefSeq" id="XP_018282546.1">
    <property type="nucleotide sequence ID" value="XM_018421890.1"/>
</dbReference>
<reference evidence="13 14" key="1">
    <citation type="submission" date="2015-03" db="EMBL/GenBank/DDBJ databases">
        <title>Genomics and transcriptomics of the oil-accumulating basidiomycete yeast T. oleaginosus allow insights into substrate utilization and the diverse evolutionary trajectories of mating systems in fungi.</title>
        <authorList>
            <consortium name="DOE Joint Genome Institute"/>
            <person name="Kourist R."/>
            <person name="Kracht O."/>
            <person name="Bracharz F."/>
            <person name="Lipzen A."/>
            <person name="Nolan M."/>
            <person name="Ohm R."/>
            <person name="Grigoriev I."/>
            <person name="Sun S."/>
            <person name="Heitman J."/>
            <person name="Bruck T."/>
            <person name="Nowrousian M."/>
        </authorList>
    </citation>
    <scope>NUCLEOTIDE SEQUENCE [LARGE SCALE GENOMIC DNA]</scope>
    <source>
        <strain evidence="13 14">IBC0246</strain>
    </source>
</reference>
<dbReference type="GO" id="GO:0001018">
    <property type="term" value="F:mitochondrial promoter sequence-specific DNA binding"/>
    <property type="evidence" value="ECO:0007669"/>
    <property type="project" value="TreeGrafter"/>
</dbReference>
<keyword evidence="5 10" id="KW-0548">Nucleotidyltransferase</keyword>
<comment type="function">
    <text evidence="10">DNA-dependent RNA polymerase catalyzes the transcription of DNA into RNA using the four ribonucleoside triphosphates as substrates.</text>
</comment>
<dbReference type="InterPro" id="IPR037159">
    <property type="entry name" value="RNA_POL_N_sf"/>
</dbReference>
<keyword evidence="8 10" id="KW-0804">Transcription</keyword>
<dbReference type="PANTHER" id="PTHR10102">
    <property type="entry name" value="DNA-DIRECTED RNA POLYMERASE, MITOCHONDRIAL"/>
    <property type="match status" value="1"/>
</dbReference>
<dbReference type="Pfam" id="PF14700">
    <property type="entry name" value="RPOL_N"/>
    <property type="match status" value="1"/>
</dbReference>
<dbReference type="SMART" id="SM01311">
    <property type="entry name" value="RPOL_N"/>
    <property type="match status" value="1"/>
</dbReference>
<evidence type="ECO:0000256" key="10">
    <source>
        <dbReference type="RuleBase" id="RU003805"/>
    </source>
</evidence>
<name>A0A0J0XYD0_9TREE</name>
<evidence type="ECO:0000313" key="14">
    <source>
        <dbReference type="Proteomes" id="UP000053611"/>
    </source>
</evidence>
<dbReference type="FunFam" id="1.10.150.20:FF:000041">
    <property type="entry name" value="DNA-directed RNA polymerase"/>
    <property type="match status" value="1"/>
</dbReference>
<evidence type="ECO:0000256" key="11">
    <source>
        <dbReference type="SAM" id="MobiDB-lite"/>
    </source>
</evidence>
<dbReference type="GO" id="GO:0006390">
    <property type="term" value="P:mitochondrial transcription"/>
    <property type="evidence" value="ECO:0007669"/>
    <property type="project" value="TreeGrafter"/>
</dbReference>
<dbReference type="Pfam" id="PF00940">
    <property type="entry name" value="RNA_pol"/>
    <property type="match status" value="1"/>
</dbReference>
<feature type="compositionally biased region" description="Acidic residues" evidence="11">
    <location>
        <begin position="1278"/>
        <end position="1296"/>
    </location>
</feature>
<dbReference type="InterPro" id="IPR043502">
    <property type="entry name" value="DNA/RNA_pol_sf"/>
</dbReference>
<evidence type="ECO:0000256" key="8">
    <source>
        <dbReference type="ARBA" id="ARBA00023163"/>
    </source>
</evidence>
<sequence length="1361" mass="150985">MLRSVNLGAARRIQVASASRIPFGRAYASPSTPRSKPSVAAVEAHDYAPPAFMTMPRAEPEAHKFNPLPASPHLHKVPSILLPPPLPADARDGNQLNAELYRPTSALDTVSLLSICAARSEFVPRAYQIFQSLLLEVEKRTAVMPRTQVWANVIHGVAQLCKPATTIAGEKVTELWRFRTLNLIKMWEKMNDCEPGNAALDKEGILVYRAWFSALVKVNGQLDPIIPYIEDPRIGLDQMISGMSRDDVARALDQLKSYSAKHLLDWLDKQVVEVQGLERKKREVRESDIVPEVKPVLEKVKEKKRATASTPAAEIRGSTATDPHAMQARWTIDNLRSALAPINEEMTAYNRQYALEKSSYAAAEADLQRAAEQLASIGQQGEDMRLQRNVLQGHMHRWHVALTEQLVQQIRGLTDRVLAKDDGDDLVHKWSASREMKDKDLMVYLNVLPPKRLALITILEVMRMVGSGGIVDGMKALRGMIAVGRAVEMEHRADAIRSVAGADSAIWAKALDPVSNKPTRANIDKLWSKIGSEVEAQQLFEPGENATPQEALRSVWTPPWSQLAAMSVGSYLIKSLIQVSTVTRHATDPRTGEKHSETQPAFSHVYEYVRGKKLGVIKVNPEVAKRLGQDSVRQVIHPKHLPMLIEPRKWVRWDDGMYLDTNVEIMRFKDSIEQKNHIAAASEQGYLEPIFHGLEVLSGTPWRINRKVFDTVLEAWNSGVGIADIPAAPENCDYTLPEKPASAATDPGARAAYHERMKAVLLQQRKDHGERCKFNYNLEIARAYLNDVFYIPHNMDFRGRAYPIPPHLSPVGDDLCRGLLTFGISKPLGKTGLKWLQIHLANVYGFDKASFEERAQFARDHEADVFDSADNPLTGNRWWLQAEDPWQCLATCFELAAALRSPNPETFESSIPVHQDGTCNGMQHYAALGGDVRGAKAVNLERGDRPADIYTGVADLVNAAIEEDRKAGLPMALLIEGDLGRKVVKQTVMTTVYGVTFIGAREQIARQLVARGGIHAEDIYPVSAYVARKVLASIGDLFSGARAIQDWLTLCARLIARSIPASRLLQATEAVELPPGKGRTKANLAKMDEKTRRETTKARNLAKELMTAVAWTTPLGLPVVQPYRKGAKKQVMTSLQTVYITDPHQMTEVAPMKQATAFPPNYIHSLDATHMLLTASACNSSGITFASVHDSYWTHASTVEAMSEQIRKQFIHLHSDDLIGSLRKQFLEQYGDNAIPVSNARLIESAKERNEKRAAEGHPSRSPPVHGAKPKVDMMAAEADEAFEESDDGDIDEADGPSEVKENSPVLLSPEEIAEIGTYKGNDEVTVNGVKFIKLRALLPPAPPRGQFDVKRIQDSAYFFS</sequence>
<dbReference type="Gene3D" id="1.10.287.260">
    <property type="match status" value="1"/>
</dbReference>
<keyword evidence="14" id="KW-1185">Reference proteome</keyword>
<dbReference type="FunFam" id="1.10.287.280:FF:000001">
    <property type="entry name" value="DNA-directed RNA polymerase"/>
    <property type="match status" value="1"/>
</dbReference>
<dbReference type="Proteomes" id="UP000053611">
    <property type="component" value="Unassembled WGS sequence"/>
</dbReference>
<dbReference type="SUPFAM" id="SSF56672">
    <property type="entry name" value="DNA/RNA polymerases"/>
    <property type="match status" value="1"/>
</dbReference>
<comment type="catalytic activity">
    <reaction evidence="9 10">
        <text>RNA(n) + a ribonucleoside 5'-triphosphate = RNA(n+1) + diphosphate</text>
        <dbReference type="Rhea" id="RHEA:21248"/>
        <dbReference type="Rhea" id="RHEA-COMP:14527"/>
        <dbReference type="Rhea" id="RHEA-COMP:17342"/>
        <dbReference type="ChEBI" id="CHEBI:33019"/>
        <dbReference type="ChEBI" id="CHEBI:61557"/>
        <dbReference type="ChEBI" id="CHEBI:140395"/>
        <dbReference type="EC" id="2.7.7.6"/>
    </reaction>
</comment>
<evidence type="ECO:0000256" key="1">
    <source>
        <dbReference type="ARBA" id="ARBA00004173"/>
    </source>
</evidence>
<feature type="compositionally biased region" description="Basic and acidic residues" evidence="11">
    <location>
        <begin position="1247"/>
        <end position="1259"/>
    </location>
</feature>
<dbReference type="EMBL" id="KQ087179">
    <property type="protein sequence ID" value="KLT46055.1"/>
    <property type="molecule type" value="Genomic_DNA"/>
</dbReference>
<protein>
    <recommendedName>
        <fullName evidence="10">DNA-directed RNA polymerase</fullName>
        <ecNumber evidence="10">2.7.7.6</ecNumber>
    </recommendedName>
</protein>
<dbReference type="InterPro" id="IPR029262">
    <property type="entry name" value="RPOL_N"/>
</dbReference>
<dbReference type="STRING" id="879819.A0A0J0XYD0"/>
<keyword evidence="7" id="KW-0496">Mitochondrion</keyword>
<dbReference type="Gene3D" id="1.10.150.20">
    <property type="entry name" value="5' to 3' exonuclease, C-terminal subdomain"/>
    <property type="match status" value="1"/>
</dbReference>
<dbReference type="GO" id="GO:0003899">
    <property type="term" value="F:DNA-directed RNA polymerase activity"/>
    <property type="evidence" value="ECO:0007669"/>
    <property type="project" value="UniProtKB-EC"/>
</dbReference>
<comment type="similarity">
    <text evidence="2 10">Belongs to the phage and mitochondrial RNA polymerase family.</text>
</comment>
<dbReference type="InterPro" id="IPR024075">
    <property type="entry name" value="DNA-dir_RNA_pol_helix_hairp_sf"/>
</dbReference>
<evidence type="ECO:0000313" key="13">
    <source>
        <dbReference type="EMBL" id="KLT46055.1"/>
    </source>
</evidence>
<dbReference type="Gene3D" id="1.10.287.280">
    <property type="match status" value="1"/>
</dbReference>
<feature type="domain" description="DNA-directed RNA polymerase N-terminal" evidence="12">
    <location>
        <begin position="350"/>
        <end position="699"/>
    </location>
</feature>
<dbReference type="InterPro" id="IPR046950">
    <property type="entry name" value="DNA-dir_Rpol_C_phage-type"/>
</dbReference>
<dbReference type="Gene3D" id="1.10.1320.10">
    <property type="entry name" value="DNA-directed RNA polymerase, N-terminal domain"/>
    <property type="match status" value="1"/>
</dbReference>
<dbReference type="InterPro" id="IPR002092">
    <property type="entry name" value="DNA-dir_Rpol_phage-type"/>
</dbReference>
<keyword evidence="3 10" id="KW-0240">DNA-directed RNA polymerase</keyword>
<evidence type="ECO:0000256" key="2">
    <source>
        <dbReference type="ARBA" id="ARBA00009493"/>
    </source>
</evidence>
<keyword evidence="6" id="KW-0809">Transit peptide</keyword>
<gene>
    <name evidence="13" type="ORF">CC85DRAFT_282193</name>
</gene>